<proteinExistence type="predicted"/>
<protein>
    <submittedName>
        <fullName evidence="1">Uncharacterized protein</fullName>
    </submittedName>
</protein>
<evidence type="ECO:0000313" key="2">
    <source>
        <dbReference type="Proteomes" id="UP001148629"/>
    </source>
</evidence>
<keyword evidence="2" id="KW-1185">Reference proteome</keyword>
<comment type="caution">
    <text evidence="1">The sequence shown here is derived from an EMBL/GenBank/DDBJ whole genome shotgun (WGS) entry which is preliminary data.</text>
</comment>
<name>A0ACC1SPD3_9HYPO</name>
<dbReference type="Proteomes" id="UP001148629">
    <property type="component" value="Unassembled WGS sequence"/>
</dbReference>
<accession>A0ACC1SPD3</accession>
<reference evidence="1" key="1">
    <citation type="submission" date="2022-08" db="EMBL/GenBank/DDBJ databases">
        <title>Genome Sequence of Fusarium decemcellulare.</title>
        <authorList>
            <person name="Buettner E."/>
        </authorList>
    </citation>
    <scope>NUCLEOTIDE SEQUENCE</scope>
    <source>
        <strain evidence="1">Babe19</strain>
    </source>
</reference>
<evidence type="ECO:0000313" key="1">
    <source>
        <dbReference type="EMBL" id="KAJ3543572.1"/>
    </source>
</evidence>
<organism evidence="1 2">
    <name type="scientific">Fusarium decemcellulare</name>
    <dbReference type="NCBI Taxonomy" id="57161"/>
    <lineage>
        <taxon>Eukaryota</taxon>
        <taxon>Fungi</taxon>
        <taxon>Dikarya</taxon>
        <taxon>Ascomycota</taxon>
        <taxon>Pezizomycotina</taxon>
        <taxon>Sordariomycetes</taxon>
        <taxon>Hypocreomycetidae</taxon>
        <taxon>Hypocreales</taxon>
        <taxon>Nectriaceae</taxon>
        <taxon>Fusarium</taxon>
        <taxon>Fusarium decemcellulare species complex</taxon>
    </lineage>
</organism>
<sequence>MTLDEGFAATRAIDGAHRRRPEKFHNKIFDHSPSTRYALRDAMKILKVLGLVEEDVKITSQDYYKLHPLLPYLLRAEILQLEDSVEFSKRLCDSFLDYWHFRASEWTEYGETTIPGFISTEWPNLCCAIELCIQHRNFEKGEIEVLEALKHVLKKGSQTPQKVQKSLNLLVKAISRFETVADASAHSALDPDLLEKAMTLVRMML</sequence>
<gene>
    <name evidence="1" type="ORF">NM208_g3508</name>
</gene>
<dbReference type="EMBL" id="JANRMS010000238">
    <property type="protein sequence ID" value="KAJ3543572.1"/>
    <property type="molecule type" value="Genomic_DNA"/>
</dbReference>